<reference evidence="4" key="3">
    <citation type="submission" date="2025-09" db="UniProtKB">
        <authorList>
            <consortium name="Ensembl"/>
        </authorList>
    </citation>
    <scope>IDENTIFICATION</scope>
</reference>
<dbReference type="InterPro" id="IPR000557">
    <property type="entry name" value="Calponin_repeat"/>
</dbReference>
<name>A0A8D2EBB5_THEGE</name>
<organism evidence="4 5">
    <name type="scientific">Theropithecus gelada</name>
    <name type="common">Gelada baboon</name>
    <dbReference type="NCBI Taxonomy" id="9565"/>
    <lineage>
        <taxon>Eukaryota</taxon>
        <taxon>Metazoa</taxon>
        <taxon>Chordata</taxon>
        <taxon>Craniata</taxon>
        <taxon>Vertebrata</taxon>
        <taxon>Euteleostomi</taxon>
        <taxon>Mammalia</taxon>
        <taxon>Eutheria</taxon>
        <taxon>Euarchontoglires</taxon>
        <taxon>Primates</taxon>
        <taxon>Haplorrhini</taxon>
        <taxon>Catarrhini</taxon>
        <taxon>Cercopithecidae</taxon>
        <taxon>Cercopithecinae</taxon>
        <taxon>Theropithecus</taxon>
    </lineage>
</organism>
<protein>
    <submittedName>
        <fullName evidence="4">Uncharacterized protein</fullName>
    </submittedName>
</protein>
<dbReference type="Pfam" id="PF00402">
    <property type="entry name" value="Calponin"/>
    <property type="match status" value="2"/>
</dbReference>
<dbReference type="InterPro" id="IPR001997">
    <property type="entry name" value="Calponin/LIMCH1"/>
</dbReference>
<dbReference type="GO" id="GO:0005925">
    <property type="term" value="C:focal adhesion"/>
    <property type="evidence" value="ECO:0007669"/>
    <property type="project" value="TreeGrafter"/>
</dbReference>
<dbReference type="Proteomes" id="UP000694411">
    <property type="component" value="Chromosome 14"/>
</dbReference>
<evidence type="ECO:0000256" key="3">
    <source>
        <dbReference type="SAM" id="MobiDB-lite"/>
    </source>
</evidence>
<dbReference type="GO" id="GO:0031032">
    <property type="term" value="P:actomyosin structure organization"/>
    <property type="evidence" value="ECO:0007669"/>
    <property type="project" value="InterPro"/>
</dbReference>
<dbReference type="PANTHER" id="PTHR47385:SF7">
    <property type="entry name" value="CALPONIN-2"/>
    <property type="match status" value="1"/>
</dbReference>
<dbReference type="InterPro" id="IPR050606">
    <property type="entry name" value="Calponin-like"/>
</dbReference>
<evidence type="ECO:0000256" key="1">
    <source>
        <dbReference type="ARBA" id="ARBA00009631"/>
    </source>
</evidence>
<accession>A0A8D2EBB5</accession>
<dbReference type="PANTHER" id="PTHR47385">
    <property type="entry name" value="CALPONIN"/>
    <property type="match status" value="1"/>
</dbReference>
<evidence type="ECO:0000256" key="2">
    <source>
        <dbReference type="ARBA" id="ARBA00022553"/>
    </source>
</evidence>
<evidence type="ECO:0000313" key="4">
    <source>
        <dbReference type="Ensembl" id="ENSTGEP00000002338.1"/>
    </source>
</evidence>
<reference evidence="4" key="2">
    <citation type="submission" date="2025-08" db="UniProtKB">
        <authorList>
            <consortium name="Ensembl"/>
        </authorList>
    </citation>
    <scope>IDENTIFICATION</scope>
</reference>
<proteinExistence type="inferred from homology"/>
<dbReference type="GO" id="GO:0007015">
    <property type="term" value="P:actin filament organization"/>
    <property type="evidence" value="ECO:0007669"/>
    <property type="project" value="TreeGrafter"/>
</dbReference>
<keyword evidence="2" id="KW-0597">Phosphoprotein</keyword>
<keyword evidence="5" id="KW-1185">Reference proteome</keyword>
<sequence length="141" mass="15010">MGTLKCTSQSGMTAYGDRRHLYGPQEPHPCPPMDHSTISLQMGANKCASQVGTMAPGTRRHVYDTKLGTDKCDNSSMSPQAGYTQDANQSCQVFGLGRQTYDPKYCPQGTVADGAPSGAGDCPSPGEAPEYSPYYQEDTGC</sequence>
<reference evidence="4" key="1">
    <citation type="submission" date="2018-05" db="EMBL/GenBank/DDBJ databases">
        <title>Whole genome of Theropithecus gelada.</title>
        <authorList>
            <person name="Chiou K.L."/>
            <person name="Snyder-Mackler N."/>
        </authorList>
    </citation>
    <scope>NUCLEOTIDE SEQUENCE [LARGE SCALE GENOMIC DNA]</scope>
</reference>
<dbReference type="AlphaFoldDB" id="A0A8D2EBB5"/>
<dbReference type="Ensembl" id="ENSTGET00000002899.1">
    <property type="protein sequence ID" value="ENSTGEP00000002338.1"/>
    <property type="gene ID" value="ENSTGEG00000002054.1"/>
</dbReference>
<dbReference type="GO" id="GO:0015629">
    <property type="term" value="C:actin cytoskeleton"/>
    <property type="evidence" value="ECO:0007669"/>
    <property type="project" value="TreeGrafter"/>
</dbReference>
<feature type="region of interest" description="Disordered" evidence="3">
    <location>
        <begin position="108"/>
        <end position="141"/>
    </location>
</feature>
<dbReference type="GO" id="GO:0051015">
    <property type="term" value="F:actin filament binding"/>
    <property type="evidence" value="ECO:0007669"/>
    <property type="project" value="TreeGrafter"/>
</dbReference>
<evidence type="ECO:0000313" key="5">
    <source>
        <dbReference type="Proteomes" id="UP000694411"/>
    </source>
</evidence>
<comment type="similarity">
    <text evidence="1">Belongs to the calponin family.</text>
</comment>
<dbReference type="PRINTS" id="PR00889">
    <property type="entry name" value="CALPONIN"/>
</dbReference>
<dbReference type="PROSITE" id="PS51122">
    <property type="entry name" value="CALPONIN_2"/>
    <property type="match status" value="3"/>
</dbReference>